<feature type="compositionally biased region" description="Basic and acidic residues" evidence="5">
    <location>
        <begin position="351"/>
        <end position="364"/>
    </location>
</feature>
<dbReference type="InterPro" id="IPR027417">
    <property type="entry name" value="P-loop_NTPase"/>
</dbReference>
<keyword evidence="3" id="KW-0547">Nucleotide-binding</keyword>
<feature type="domain" description="ABC transporter" evidence="6">
    <location>
        <begin position="82"/>
        <end position="353"/>
    </location>
</feature>
<dbReference type="InterPro" id="IPR003593">
    <property type="entry name" value="AAA+_ATPase"/>
</dbReference>
<dbReference type="Pfam" id="PF00005">
    <property type="entry name" value="ABC_tran"/>
    <property type="match status" value="1"/>
</dbReference>
<dbReference type="PANTHER" id="PTHR43117">
    <property type="entry name" value="OSMOPROTECTANT IMPORT ATP-BINDING PROTEIN OSMV"/>
    <property type="match status" value="1"/>
</dbReference>
<dbReference type="SUPFAM" id="SSF52540">
    <property type="entry name" value="P-loop containing nucleoside triphosphate hydrolases"/>
    <property type="match status" value="2"/>
</dbReference>
<proteinExistence type="inferred from homology"/>
<gene>
    <name evidence="7" type="primary">BQ5605_C002g01557</name>
    <name evidence="7" type="ORF">BQ5605_C002G01557</name>
</gene>
<dbReference type="PANTHER" id="PTHR43117:SF4">
    <property type="entry name" value="OSMOPROTECTANT IMPORT ATP-BINDING PROTEIN OSMV"/>
    <property type="match status" value="1"/>
</dbReference>
<organism evidence="7 8">
    <name type="scientific">Microbotryum silenes-dioicae</name>
    <dbReference type="NCBI Taxonomy" id="796604"/>
    <lineage>
        <taxon>Eukaryota</taxon>
        <taxon>Fungi</taxon>
        <taxon>Dikarya</taxon>
        <taxon>Basidiomycota</taxon>
        <taxon>Pucciniomycotina</taxon>
        <taxon>Microbotryomycetes</taxon>
        <taxon>Microbotryales</taxon>
        <taxon>Microbotryaceae</taxon>
        <taxon>Microbotryum</taxon>
    </lineage>
</organism>
<keyword evidence="4" id="KW-0067">ATP-binding</keyword>
<keyword evidence="8" id="KW-1185">Reference proteome</keyword>
<protein>
    <submittedName>
        <fullName evidence="7">BQ5605_C002g01557 protein</fullName>
    </submittedName>
</protein>
<evidence type="ECO:0000256" key="5">
    <source>
        <dbReference type="SAM" id="MobiDB-lite"/>
    </source>
</evidence>
<dbReference type="Pfam" id="PF13304">
    <property type="entry name" value="AAA_21"/>
    <property type="match status" value="1"/>
</dbReference>
<dbReference type="InterPro" id="IPR017871">
    <property type="entry name" value="ABC_transporter-like_CS"/>
</dbReference>
<dbReference type="Gene3D" id="3.40.50.300">
    <property type="entry name" value="P-loop containing nucleotide triphosphate hydrolases"/>
    <property type="match status" value="2"/>
</dbReference>
<evidence type="ECO:0000256" key="1">
    <source>
        <dbReference type="ARBA" id="ARBA00005417"/>
    </source>
</evidence>
<feature type="region of interest" description="Disordered" evidence="5">
    <location>
        <begin position="351"/>
        <end position="375"/>
    </location>
</feature>
<dbReference type="PROSITE" id="PS00211">
    <property type="entry name" value="ABC_TRANSPORTER_1"/>
    <property type="match status" value="1"/>
</dbReference>
<evidence type="ECO:0000256" key="2">
    <source>
        <dbReference type="ARBA" id="ARBA00022448"/>
    </source>
</evidence>
<dbReference type="GO" id="GO:0005524">
    <property type="term" value="F:ATP binding"/>
    <property type="evidence" value="ECO:0007669"/>
    <property type="project" value="UniProtKB-KW"/>
</dbReference>
<feature type="domain" description="ABC transporter" evidence="6">
    <location>
        <begin position="382"/>
        <end position="642"/>
    </location>
</feature>
<dbReference type="InterPro" id="IPR003959">
    <property type="entry name" value="ATPase_AAA_core"/>
</dbReference>
<evidence type="ECO:0000259" key="6">
    <source>
        <dbReference type="PROSITE" id="PS50893"/>
    </source>
</evidence>
<name>A0A2X0MTV3_9BASI</name>
<evidence type="ECO:0000256" key="4">
    <source>
        <dbReference type="ARBA" id="ARBA00022840"/>
    </source>
</evidence>
<evidence type="ECO:0000313" key="8">
    <source>
        <dbReference type="Proteomes" id="UP000249464"/>
    </source>
</evidence>
<evidence type="ECO:0000256" key="3">
    <source>
        <dbReference type="ARBA" id="ARBA00022741"/>
    </source>
</evidence>
<dbReference type="PROSITE" id="PS50893">
    <property type="entry name" value="ABC_TRANSPORTER_2"/>
    <property type="match status" value="2"/>
</dbReference>
<reference evidence="7 8" key="1">
    <citation type="submission" date="2016-11" db="EMBL/GenBank/DDBJ databases">
        <authorList>
            <person name="Jaros S."/>
            <person name="Januszkiewicz K."/>
            <person name="Wedrychowicz H."/>
        </authorList>
    </citation>
    <scope>NUCLEOTIDE SEQUENCE [LARGE SCALE GENOMIC DNA]</scope>
</reference>
<accession>A0A2X0MTV3</accession>
<sequence length="643" mass="71656">MTTRFVSPKSIGWCTRAISSTSINRQLSRRNDLVFTGPKTGFGLAPRSRHPIGRSLTQSRQAFNPKEKASPHAGSSATVISIRNANVFPFGVPSDSPESALFTSLAWTIQDPECWGILCSSSAPSKTHLLDALQAKTRFDPPHAVSYPLLDSLPAVARPQAHGGPRDRSVQDLIGFVSFRTRLDQKTGEFEDYTSRYYAIRDEDKLTLRDHLKNYVPFQEEATRESINRLIEETATSLEMGSYLDLPLVTLSNGQTRRARITRALLAKPELLILEEPYTGLDVSSRSLLSGVLERLHSQRSPRILVVLRPQDPLPPFVTHLALIDPHIPRKITFGTTPEILSSPDAQKMIETGKKEREASASRKAERRRKAREEEGAGEVLVRLDKVNVVYGVREKAREVLKDVSWTIREGERWVLAGHNGSGKSTLLSLILGDHPRSFVEDITLFGKPRSSYATATRESAPNLFRGSTEPTNATNPIVQSHIGHVSPEIASSFPRKSLPAGLTVQESILTGFEAIFCYRKPTPLQIEALHELLNDLRHPRITPEFLNLGFADLSPGDQSLVLLLRALVKRPKLLVLDEAFSGMNSETIGIVKRYIDQGLKKDQAVVFISHFEEELPRSVNRSLMLEKGRVVLDLHDYTGNIE</sequence>
<dbReference type="STRING" id="796604.A0A2X0MTV3"/>
<dbReference type="InterPro" id="IPR003439">
    <property type="entry name" value="ABC_transporter-like_ATP-bd"/>
</dbReference>
<comment type="similarity">
    <text evidence="1">Belongs to the ABC transporter superfamily.</text>
</comment>
<dbReference type="EMBL" id="FQNC01000041">
    <property type="protein sequence ID" value="SGY33830.1"/>
    <property type="molecule type" value="Genomic_DNA"/>
</dbReference>
<dbReference type="Proteomes" id="UP000249464">
    <property type="component" value="Unassembled WGS sequence"/>
</dbReference>
<dbReference type="AlphaFoldDB" id="A0A2X0MTV3"/>
<dbReference type="GO" id="GO:0016887">
    <property type="term" value="F:ATP hydrolysis activity"/>
    <property type="evidence" value="ECO:0007669"/>
    <property type="project" value="InterPro"/>
</dbReference>
<keyword evidence="2" id="KW-0813">Transport</keyword>
<evidence type="ECO:0000313" key="7">
    <source>
        <dbReference type="EMBL" id="SGY33830.1"/>
    </source>
</evidence>
<dbReference type="SMART" id="SM00382">
    <property type="entry name" value="AAA"/>
    <property type="match status" value="1"/>
</dbReference>